<dbReference type="EMBL" id="SNQI01000005">
    <property type="protein sequence ID" value="TEW72620.1"/>
    <property type="molecule type" value="Genomic_DNA"/>
</dbReference>
<dbReference type="SUPFAM" id="SSF47240">
    <property type="entry name" value="Ferritin-like"/>
    <property type="match status" value="1"/>
</dbReference>
<dbReference type="GO" id="GO:0016722">
    <property type="term" value="F:oxidoreductase activity, acting on metal ions"/>
    <property type="evidence" value="ECO:0007669"/>
    <property type="project" value="InterPro"/>
</dbReference>
<dbReference type="AlphaFoldDB" id="A0A4Y8APT8"/>
<comment type="similarity">
    <text evidence="1 2">Belongs to the Dps family.</text>
</comment>
<gene>
    <name evidence="4" type="ORF">E2488_14330</name>
</gene>
<dbReference type="InterPro" id="IPR012347">
    <property type="entry name" value="Ferritin-like"/>
</dbReference>
<dbReference type="Gene3D" id="1.20.1260.10">
    <property type="match status" value="1"/>
</dbReference>
<evidence type="ECO:0000313" key="4">
    <source>
        <dbReference type="EMBL" id="TEW72620.1"/>
    </source>
</evidence>
<dbReference type="PANTHER" id="PTHR42932:SF1">
    <property type="entry name" value="GENERAL STRESS PROTEIN 20U"/>
    <property type="match status" value="1"/>
</dbReference>
<accession>A0A4Y8APT8</accession>
<dbReference type="OrthoDB" id="9797023at2"/>
<feature type="domain" description="Ferritin/DPS" evidence="3">
    <location>
        <begin position="32"/>
        <end position="168"/>
    </location>
</feature>
<dbReference type="InterPro" id="IPR023188">
    <property type="entry name" value="DPS_DNA-bd_CS"/>
</dbReference>
<evidence type="ECO:0000313" key="5">
    <source>
        <dbReference type="Proteomes" id="UP000298517"/>
    </source>
</evidence>
<dbReference type="CDD" id="cd01043">
    <property type="entry name" value="DPS"/>
    <property type="match status" value="1"/>
</dbReference>
<proteinExistence type="inferred from homology"/>
<evidence type="ECO:0000256" key="1">
    <source>
        <dbReference type="ARBA" id="ARBA00009497"/>
    </source>
</evidence>
<dbReference type="Proteomes" id="UP000298517">
    <property type="component" value="Unassembled WGS sequence"/>
</dbReference>
<evidence type="ECO:0000259" key="3">
    <source>
        <dbReference type="Pfam" id="PF00210"/>
    </source>
</evidence>
<dbReference type="RefSeq" id="WP_134249064.1">
    <property type="nucleotide sequence ID" value="NZ_SNQI01000005.1"/>
</dbReference>
<keyword evidence="5" id="KW-1185">Reference proteome</keyword>
<reference evidence="4 5" key="1">
    <citation type="journal article" date="2011" name="J. Microbiol.">
        <title>Gramella jeungdoensis sp. nov., isolated from a solar saltern in Korea.</title>
        <authorList>
            <person name="Joung Y."/>
            <person name="Kim H."/>
            <person name="Jang T."/>
            <person name="Ahn T.S."/>
            <person name="Joh K."/>
        </authorList>
    </citation>
    <scope>NUCLEOTIDE SEQUENCE [LARGE SCALE GENOMIC DNA]</scope>
    <source>
        <strain evidence="4 5">KCTC 23123</strain>
    </source>
</reference>
<dbReference type="PANTHER" id="PTHR42932">
    <property type="entry name" value="GENERAL STRESS PROTEIN 20U"/>
    <property type="match status" value="1"/>
</dbReference>
<evidence type="ECO:0000256" key="2">
    <source>
        <dbReference type="RuleBase" id="RU003875"/>
    </source>
</evidence>
<dbReference type="PROSITE" id="PS00818">
    <property type="entry name" value="DPS_1"/>
    <property type="match status" value="1"/>
</dbReference>
<name>A0A4Y8APT8_9FLAO</name>
<dbReference type="Pfam" id="PF00210">
    <property type="entry name" value="Ferritin"/>
    <property type="match status" value="1"/>
</dbReference>
<comment type="caution">
    <text evidence="4">The sequence shown here is derived from an EMBL/GenBank/DDBJ whole genome shotgun (WGS) entry which is preliminary data.</text>
</comment>
<dbReference type="GO" id="GO:0008199">
    <property type="term" value="F:ferric iron binding"/>
    <property type="evidence" value="ECO:0007669"/>
    <property type="project" value="InterPro"/>
</dbReference>
<dbReference type="PRINTS" id="PR01346">
    <property type="entry name" value="HELNAPAPROT"/>
</dbReference>
<dbReference type="InterPro" id="IPR009078">
    <property type="entry name" value="Ferritin-like_SF"/>
</dbReference>
<organism evidence="4 5">
    <name type="scientific">Gramella jeungdoensis</name>
    <dbReference type="NCBI Taxonomy" id="708091"/>
    <lineage>
        <taxon>Bacteria</taxon>
        <taxon>Pseudomonadati</taxon>
        <taxon>Bacteroidota</taxon>
        <taxon>Flavobacteriia</taxon>
        <taxon>Flavobacteriales</taxon>
        <taxon>Flavobacteriaceae</taxon>
        <taxon>Christiangramia</taxon>
    </lineage>
</organism>
<protein>
    <submittedName>
        <fullName evidence="4">DNA starvation/stationary phase protection protein</fullName>
    </submittedName>
</protein>
<dbReference type="InterPro" id="IPR002177">
    <property type="entry name" value="DPS_DNA-bd"/>
</dbReference>
<dbReference type="PROSITE" id="PS00819">
    <property type="entry name" value="DPS_2"/>
    <property type="match status" value="1"/>
</dbReference>
<dbReference type="PIRSF" id="PIRSF005900">
    <property type="entry name" value="Dps"/>
    <property type="match status" value="1"/>
</dbReference>
<sequence length="170" mass="19961">METLTKNTNTTSKKTYRKLGFTYLETAEIVVHLNELIANYIVHYHKLRNFHWNVDGPDFFELHQEFEDEYNTVKENIDVLAERIRVFGIKPSMTMTEILSVSEIKEANAAKMSPIEMVTQLLKDYDILHHKMLNVVNAALDTGDNVTEQIITDFMRALEKRNWMFTSWTK</sequence>
<dbReference type="InterPro" id="IPR008331">
    <property type="entry name" value="Ferritin_DPS_dom"/>
</dbReference>